<dbReference type="EMBL" id="LSSN01002367">
    <property type="protein sequence ID" value="OMJ16349.1"/>
    <property type="molecule type" value="Genomic_DNA"/>
</dbReference>
<evidence type="ECO:0000256" key="5">
    <source>
        <dbReference type="ARBA" id="ARBA00023180"/>
    </source>
</evidence>
<dbReference type="GO" id="GO:0009277">
    <property type="term" value="C:fungal-type cell wall"/>
    <property type="evidence" value="ECO:0007669"/>
    <property type="project" value="TreeGrafter"/>
</dbReference>
<evidence type="ECO:0000256" key="7">
    <source>
        <dbReference type="SAM" id="SignalP"/>
    </source>
</evidence>
<dbReference type="GO" id="GO:0005886">
    <property type="term" value="C:plasma membrane"/>
    <property type="evidence" value="ECO:0007669"/>
    <property type="project" value="TreeGrafter"/>
</dbReference>
<organism evidence="8 9">
    <name type="scientific">Smittium culicis</name>
    <dbReference type="NCBI Taxonomy" id="133412"/>
    <lineage>
        <taxon>Eukaryota</taxon>
        <taxon>Fungi</taxon>
        <taxon>Fungi incertae sedis</taxon>
        <taxon>Zoopagomycota</taxon>
        <taxon>Kickxellomycotina</taxon>
        <taxon>Harpellomycetes</taxon>
        <taxon>Harpellales</taxon>
        <taxon>Legeriomycetaceae</taxon>
        <taxon>Smittium</taxon>
    </lineage>
</organism>
<dbReference type="Gene3D" id="3.80.20.20">
    <property type="entry name" value="Receptor L-domain"/>
    <property type="match status" value="2"/>
</dbReference>
<dbReference type="GO" id="GO:0031505">
    <property type="term" value="P:fungal-type cell wall organization"/>
    <property type="evidence" value="ECO:0007669"/>
    <property type="project" value="TreeGrafter"/>
</dbReference>
<evidence type="ECO:0000256" key="2">
    <source>
        <dbReference type="ARBA" id="ARBA00022512"/>
    </source>
</evidence>
<evidence type="ECO:0000256" key="1">
    <source>
        <dbReference type="ARBA" id="ARBA00004191"/>
    </source>
</evidence>
<keyword evidence="9" id="KW-1185">Reference proteome</keyword>
<dbReference type="AlphaFoldDB" id="A0A1R1XNZ7"/>
<keyword evidence="2" id="KW-0134">Cell wall</keyword>
<dbReference type="PANTHER" id="PTHR31018">
    <property type="entry name" value="SPORULATION-SPECIFIC PROTEIN-RELATED"/>
    <property type="match status" value="1"/>
</dbReference>
<evidence type="ECO:0000256" key="4">
    <source>
        <dbReference type="ARBA" id="ARBA00022729"/>
    </source>
</evidence>
<comment type="caution">
    <text evidence="8">The sequence shown here is derived from an EMBL/GenBank/DDBJ whole genome shotgun (WGS) entry which is preliminary data.</text>
</comment>
<evidence type="ECO:0000313" key="9">
    <source>
        <dbReference type="Proteomes" id="UP000187283"/>
    </source>
</evidence>
<accession>A0A1R1XNZ7</accession>
<keyword evidence="5" id="KW-0325">Glycoprotein</keyword>
<feature type="chain" id="PRO_5012638964" evidence="7">
    <location>
        <begin position="18"/>
        <end position="401"/>
    </location>
</feature>
<evidence type="ECO:0000256" key="6">
    <source>
        <dbReference type="SAM" id="MobiDB-lite"/>
    </source>
</evidence>
<name>A0A1R1XNZ7_9FUNG</name>
<feature type="compositionally biased region" description="Polar residues" evidence="6">
    <location>
        <begin position="340"/>
        <end position="353"/>
    </location>
</feature>
<gene>
    <name evidence="8" type="ORF">AYI70_g6664</name>
</gene>
<dbReference type="STRING" id="133412.A0A1R1XNZ7"/>
<dbReference type="OrthoDB" id="536881at2759"/>
<sequence length="401" mass="42480">MKFLVLTISLYLSYVSAQCNSGLIVSSQSDIDSISGCSKIVGNVVISRTSISKVDFTNLEEIEGNVQVTDNASLESLNFEKLKSLSGNLIVEGNNLLTDLKSDLISNVKDIDIKSNPSLSSLNFPKLFQASNININSNKISSFAADSMLNARDISISENDNLKNIEFLKLTSCSGSFKISENSESTDAQLPSLAQVQGDATFENISNLNMTLLSSTGGRLSFKNNEFTDLVLTSLKNVQKNLSITNNKNLKSFSFTELTTIGGDVSISENGQLNSVGPLSLPKLSVVQGKFEASGNINTFVLPGITSIIGGYSLNYSGTFDCNALKESIQSKVNSFKCTKSESSTGSSPQNNPSATGTSSNTSSKSQSSSNSSSSSAGSIVHLSNPLSALVAFLTLAASLY</sequence>
<evidence type="ECO:0000313" key="8">
    <source>
        <dbReference type="EMBL" id="OMJ16349.1"/>
    </source>
</evidence>
<proteinExistence type="predicted"/>
<evidence type="ECO:0000256" key="3">
    <source>
        <dbReference type="ARBA" id="ARBA00022525"/>
    </source>
</evidence>
<dbReference type="InterPro" id="IPR036941">
    <property type="entry name" value="Rcpt_L-dom_sf"/>
</dbReference>
<protein>
    <submittedName>
        <fullName evidence="8">Meiotic expression up-regulated protein 10</fullName>
    </submittedName>
</protein>
<feature type="compositionally biased region" description="Low complexity" evidence="6">
    <location>
        <begin position="354"/>
        <end position="375"/>
    </location>
</feature>
<keyword evidence="3" id="KW-0964">Secreted</keyword>
<dbReference type="InterPro" id="IPR051648">
    <property type="entry name" value="CWI-Assembly_Regulator"/>
</dbReference>
<dbReference type="Proteomes" id="UP000187283">
    <property type="component" value="Unassembled WGS sequence"/>
</dbReference>
<comment type="subcellular location">
    <subcellularLocation>
        <location evidence="1">Secreted</location>
        <location evidence="1">Cell wall</location>
    </subcellularLocation>
</comment>
<feature type="region of interest" description="Disordered" evidence="6">
    <location>
        <begin position="340"/>
        <end position="375"/>
    </location>
</feature>
<dbReference type="SUPFAM" id="SSF52058">
    <property type="entry name" value="L domain-like"/>
    <property type="match status" value="2"/>
</dbReference>
<keyword evidence="4 7" id="KW-0732">Signal</keyword>
<dbReference type="GO" id="GO:0009986">
    <property type="term" value="C:cell surface"/>
    <property type="evidence" value="ECO:0007669"/>
    <property type="project" value="TreeGrafter"/>
</dbReference>
<feature type="signal peptide" evidence="7">
    <location>
        <begin position="1"/>
        <end position="17"/>
    </location>
</feature>
<reference evidence="8 9" key="1">
    <citation type="submission" date="2017-01" db="EMBL/GenBank/DDBJ databases">
        <authorList>
            <person name="Mah S.A."/>
            <person name="Swanson W.J."/>
            <person name="Moy G.W."/>
            <person name="Vacquier V.D."/>
        </authorList>
    </citation>
    <scope>NUCLEOTIDE SEQUENCE [LARGE SCALE GENOMIC DNA]</scope>
    <source>
        <strain evidence="8 9">GSMNP</strain>
    </source>
</reference>
<dbReference type="PANTHER" id="PTHR31018:SF3">
    <property type="entry name" value="RECEPTOR PROTEIN-TYROSINE KINASE"/>
    <property type="match status" value="1"/>
</dbReference>